<evidence type="ECO:0000259" key="3">
    <source>
        <dbReference type="SMART" id="SM00563"/>
    </source>
</evidence>
<protein>
    <submittedName>
        <fullName evidence="4">1-acyl-sn-glycerol-3-phosphate acyltransferase</fullName>
    </submittedName>
</protein>
<keyword evidence="2 4" id="KW-0012">Acyltransferase</keyword>
<dbReference type="PANTHER" id="PTHR10434:SF40">
    <property type="entry name" value="1-ACYL-SN-GLYCEROL-3-PHOSPHATE ACYLTRANSFERASE"/>
    <property type="match status" value="1"/>
</dbReference>
<keyword evidence="1 4" id="KW-0808">Transferase</keyword>
<dbReference type="STRING" id="1121316.SAMN02745207_00686"/>
<keyword evidence="5" id="KW-1185">Reference proteome</keyword>
<dbReference type="SUPFAM" id="SSF69593">
    <property type="entry name" value="Glycerol-3-phosphate (1)-acyltransferase"/>
    <property type="match status" value="1"/>
</dbReference>
<dbReference type="RefSeq" id="WP_073337022.1">
    <property type="nucleotide sequence ID" value="NZ_FQXM01000003.1"/>
</dbReference>
<dbReference type="GO" id="GO:0003841">
    <property type="term" value="F:1-acylglycerol-3-phosphate O-acyltransferase activity"/>
    <property type="evidence" value="ECO:0007669"/>
    <property type="project" value="TreeGrafter"/>
</dbReference>
<dbReference type="OrthoDB" id="9803035at2"/>
<accession>A0A1M5RS70</accession>
<evidence type="ECO:0000256" key="1">
    <source>
        <dbReference type="ARBA" id="ARBA00022679"/>
    </source>
</evidence>
<organism evidence="4 5">
    <name type="scientific">Clostridium grantii DSM 8605</name>
    <dbReference type="NCBI Taxonomy" id="1121316"/>
    <lineage>
        <taxon>Bacteria</taxon>
        <taxon>Bacillati</taxon>
        <taxon>Bacillota</taxon>
        <taxon>Clostridia</taxon>
        <taxon>Eubacteriales</taxon>
        <taxon>Clostridiaceae</taxon>
        <taxon>Clostridium</taxon>
    </lineage>
</organism>
<name>A0A1M5RS70_9CLOT</name>
<proteinExistence type="predicted"/>
<dbReference type="SMART" id="SM00563">
    <property type="entry name" value="PlsC"/>
    <property type="match status" value="1"/>
</dbReference>
<dbReference type="GO" id="GO:0006654">
    <property type="term" value="P:phosphatidic acid biosynthetic process"/>
    <property type="evidence" value="ECO:0007669"/>
    <property type="project" value="TreeGrafter"/>
</dbReference>
<evidence type="ECO:0000313" key="4">
    <source>
        <dbReference type="EMBL" id="SHH28989.1"/>
    </source>
</evidence>
<dbReference type="EMBL" id="FQXM01000003">
    <property type="protein sequence ID" value="SHH28989.1"/>
    <property type="molecule type" value="Genomic_DNA"/>
</dbReference>
<feature type="domain" description="Phospholipid/glycerol acyltransferase" evidence="3">
    <location>
        <begin position="51"/>
        <end position="165"/>
    </location>
</feature>
<dbReference type="InterPro" id="IPR002123">
    <property type="entry name" value="Plipid/glycerol_acylTrfase"/>
</dbReference>
<dbReference type="CDD" id="cd07989">
    <property type="entry name" value="LPLAT_AGPAT-like"/>
    <property type="match status" value="1"/>
</dbReference>
<gene>
    <name evidence="4" type="ORF">SAMN02745207_00686</name>
</gene>
<dbReference type="PANTHER" id="PTHR10434">
    <property type="entry name" value="1-ACYL-SN-GLYCEROL-3-PHOSPHATE ACYLTRANSFERASE"/>
    <property type="match status" value="1"/>
</dbReference>
<dbReference type="Pfam" id="PF01553">
    <property type="entry name" value="Acyltransferase"/>
    <property type="match status" value="1"/>
</dbReference>
<sequence>MISPWMTKIIGKLPEGLLKYISNKVMYGYINKYADLTVKGDENLDNIKKPVIYICNHLSNADGLVLNSILREKDDVTFVAGVKLNNNSLTNLGMHVVKTTPVKPNTPDKDGLKKIINIVKEGGSILIFPEGTRSRQGKLIEAKKGITLIAKLTKVNIVPIAITGTENLLPISQSGRMEREKFQHAKVTVTVGKEFVLPKIEKDEDKKDFEERCLNTFMYKIAEMLPDEYKGVYNKSNLG</sequence>
<dbReference type="AlphaFoldDB" id="A0A1M5RS70"/>
<reference evidence="4 5" key="1">
    <citation type="submission" date="2016-11" db="EMBL/GenBank/DDBJ databases">
        <authorList>
            <person name="Jaros S."/>
            <person name="Januszkiewicz K."/>
            <person name="Wedrychowicz H."/>
        </authorList>
    </citation>
    <scope>NUCLEOTIDE SEQUENCE [LARGE SCALE GENOMIC DNA]</scope>
    <source>
        <strain evidence="4 5">DSM 8605</strain>
    </source>
</reference>
<evidence type="ECO:0000256" key="2">
    <source>
        <dbReference type="ARBA" id="ARBA00023315"/>
    </source>
</evidence>
<dbReference type="Proteomes" id="UP000184447">
    <property type="component" value="Unassembled WGS sequence"/>
</dbReference>
<evidence type="ECO:0000313" key="5">
    <source>
        <dbReference type="Proteomes" id="UP000184447"/>
    </source>
</evidence>